<dbReference type="KEGG" id="ehn:H9Q80_09355"/>
<name>A0A7G9GTI6_9FIRM</name>
<dbReference type="AlphaFoldDB" id="A0A7G9GTI6"/>
<sequence>MNTYLKTATILLSLVLIIGGCSVKKENVEDDVGNKIKDETNDQGPFLTSEIQNIEIKNDSVALHVNLEVGPTNVNHKLYAFQNGIPVEFSLEESQKPSFVQTIKPANEKNQITLYMKTKDFKKGEKINLGFGIVINADYLPEVSNFIMFNDSMIQAYGKDFIADQDYQNQNIDTKVMNNLKWTSTGKKDEKNLMPSYLLDTDKKVFDDMFSGKSYNSGKVIQTKKGKTLHISLTKNGLAPNGTISFYLNHKPLKLVGGYDAAILTYPNDDYGIADFDLIIPDDIEKGNYAFYAIIAQTEEAQGSGGVYAFKISDERLVQIE</sequence>
<evidence type="ECO:0000313" key="2">
    <source>
        <dbReference type="Proteomes" id="UP000515856"/>
    </source>
</evidence>
<proteinExistence type="predicted"/>
<accession>A0A7G9GTI6</accession>
<dbReference type="PROSITE" id="PS51257">
    <property type="entry name" value="PROKAR_LIPOPROTEIN"/>
    <property type="match status" value="1"/>
</dbReference>
<organism evidence="1 2">
    <name type="scientific">[Eubacterium] hominis</name>
    <dbReference type="NCBI Taxonomy" id="2764325"/>
    <lineage>
        <taxon>Bacteria</taxon>
        <taxon>Bacillati</taxon>
        <taxon>Bacillota</taxon>
        <taxon>Erysipelotrichia</taxon>
        <taxon>Erysipelotrichales</taxon>
        <taxon>Erysipelotrichaceae</taxon>
        <taxon>Amedibacillus</taxon>
    </lineage>
</organism>
<dbReference type="EMBL" id="CP060636">
    <property type="protein sequence ID" value="QNM14118.1"/>
    <property type="molecule type" value="Genomic_DNA"/>
</dbReference>
<dbReference type="Proteomes" id="UP000515856">
    <property type="component" value="Chromosome"/>
</dbReference>
<reference evidence="1 2" key="1">
    <citation type="submission" date="2020-08" db="EMBL/GenBank/DDBJ databases">
        <authorList>
            <person name="Liu C."/>
            <person name="Sun Q."/>
        </authorList>
    </citation>
    <scope>NUCLEOTIDE SEQUENCE [LARGE SCALE GENOMIC DNA]</scope>
    <source>
        <strain evidence="1 2">NSJ-61</strain>
    </source>
</reference>
<protein>
    <submittedName>
        <fullName evidence="1">Uncharacterized protein</fullName>
    </submittedName>
</protein>
<dbReference type="RefSeq" id="WP_117454834.1">
    <property type="nucleotide sequence ID" value="NZ_CP060636.1"/>
</dbReference>
<keyword evidence="2" id="KW-1185">Reference proteome</keyword>
<evidence type="ECO:0000313" key="1">
    <source>
        <dbReference type="EMBL" id="QNM14118.1"/>
    </source>
</evidence>
<gene>
    <name evidence="1" type="ORF">H9Q80_09355</name>
</gene>